<dbReference type="STRING" id="35525.A0A164NN43"/>
<sequence>MEDPPSLNDKSNSYVEFIKAVYRTVDRPVTWLREKVVVPNRPDNVYYHQKFRRVPTIDECYTDDRVCHFEAQQQFNRDKKVDGEIVQLVRQRYKECLIAEQPDHTRKCAKLQADFLKVSENFCMKYADLGPLNNVKDAYMKQKHRMLWERRHGKVGTGMKNQDAL</sequence>
<keyword evidence="6" id="KW-0999">Mitochondrion inner membrane</keyword>
<keyword evidence="5" id="KW-0679">Respiratory chain</keyword>
<dbReference type="Pfam" id="PF10249">
    <property type="entry name" value="NDUFB10"/>
    <property type="match status" value="1"/>
</dbReference>
<gene>
    <name evidence="10" type="ORF">APZ42_030555</name>
</gene>
<comment type="caution">
    <text evidence="10">The sequence shown here is derived from an EMBL/GenBank/DDBJ whole genome shotgun (WGS) entry which is preliminary data.</text>
</comment>
<reference evidence="10 11" key="1">
    <citation type="submission" date="2016-03" db="EMBL/GenBank/DDBJ databases">
        <title>EvidentialGene: Evidence-directed Construction of Genes on Genomes.</title>
        <authorList>
            <person name="Gilbert D.G."/>
            <person name="Choi J.-H."/>
            <person name="Mockaitis K."/>
            <person name="Colbourne J."/>
            <person name="Pfrender M."/>
        </authorList>
    </citation>
    <scope>NUCLEOTIDE SEQUENCE [LARGE SCALE GENOMIC DNA]</scope>
    <source>
        <strain evidence="10 11">Xinb3</strain>
        <tissue evidence="10">Complete organism</tissue>
    </source>
</reference>
<keyword evidence="4" id="KW-0813">Transport</keyword>
<evidence type="ECO:0000256" key="6">
    <source>
        <dbReference type="ARBA" id="ARBA00022792"/>
    </source>
</evidence>
<dbReference type="InterPro" id="IPR039993">
    <property type="entry name" value="NDUFB10"/>
</dbReference>
<keyword evidence="7" id="KW-0249">Electron transport</keyword>
<dbReference type="GO" id="GO:0005743">
    <property type="term" value="C:mitochondrial inner membrane"/>
    <property type="evidence" value="ECO:0007669"/>
    <property type="project" value="UniProtKB-SubCell"/>
</dbReference>
<evidence type="ECO:0000313" key="11">
    <source>
        <dbReference type="Proteomes" id="UP000076858"/>
    </source>
</evidence>
<dbReference type="AlphaFoldDB" id="A0A164NN43"/>
<evidence type="ECO:0000256" key="7">
    <source>
        <dbReference type="ARBA" id="ARBA00022982"/>
    </source>
</evidence>
<name>A0A164NN43_9CRUS</name>
<protein>
    <recommendedName>
        <fullName evidence="3">NADH dehydrogenase [ubiquinone] 1 beta subcomplex subunit 10</fullName>
    </recommendedName>
</protein>
<comment type="subcellular location">
    <subcellularLocation>
        <location evidence="1">Mitochondrion inner membrane</location>
        <topology evidence="1">Peripheral membrane protein</topology>
        <orientation evidence="1">Matrix side</orientation>
    </subcellularLocation>
</comment>
<evidence type="ECO:0000256" key="4">
    <source>
        <dbReference type="ARBA" id="ARBA00022448"/>
    </source>
</evidence>
<proteinExistence type="inferred from homology"/>
<keyword evidence="11" id="KW-1185">Reference proteome</keyword>
<evidence type="ECO:0000256" key="8">
    <source>
        <dbReference type="ARBA" id="ARBA00023128"/>
    </source>
</evidence>
<evidence type="ECO:0000256" key="3">
    <source>
        <dbReference type="ARBA" id="ARBA00014109"/>
    </source>
</evidence>
<comment type="similarity">
    <text evidence="2">Belongs to the complex I NDUFB10 subunit family.</text>
</comment>
<evidence type="ECO:0000313" key="10">
    <source>
        <dbReference type="EMBL" id="KZS06099.1"/>
    </source>
</evidence>
<dbReference type="EMBL" id="LRGB01002849">
    <property type="protein sequence ID" value="KZS06099.1"/>
    <property type="molecule type" value="Genomic_DNA"/>
</dbReference>
<dbReference type="Proteomes" id="UP000076858">
    <property type="component" value="Unassembled WGS sequence"/>
</dbReference>
<evidence type="ECO:0000256" key="9">
    <source>
        <dbReference type="ARBA" id="ARBA00023136"/>
    </source>
</evidence>
<evidence type="ECO:0000256" key="1">
    <source>
        <dbReference type="ARBA" id="ARBA00004443"/>
    </source>
</evidence>
<dbReference type="InterPro" id="IPR019377">
    <property type="entry name" value="NADH_UbQ_OxRdtase_su10"/>
</dbReference>
<evidence type="ECO:0000256" key="2">
    <source>
        <dbReference type="ARBA" id="ARBA00008317"/>
    </source>
</evidence>
<dbReference type="GO" id="GO:0045271">
    <property type="term" value="C:respiratory chain complex I"/>
    <property type="evidence" value="ECO:0007669"/>
    <property type="project" value="UniProtKB-ARBA"/>
</dbReference>
<keyword evidence="8" id="KW-0496">Mitochondrion</keyword>
<organism evidence="10 11">
    <name type="scientific">Daphnia magna</name>
    <dbReference type="NCBI Taxonomy" id="35525"/>
    <lineage>
        <taxon>Eukaryota</taxon>
        <taxon>Metazoa</taxon>
        <taxon>Ecdysozoa</taxon>
        <taxon>Arthropoda</taxon>
        <taxon>Crustacea</taxon>
        <taxon>Branchiopoda</taxon>
        <taxon>Diplostraca</taxon>
        <taxon>Cladocera</taxon>
        <taxon>Anomopoda</taxon>
        <taxon>Daphniidae</taxon>
        <taxon>Daphnia</taxon>
    </lineage>
</organism>
<keyword evidence="9" id="KW-0472">Membrane</keyword>
<accession>A0A164NN43</accession>
<dbReference type="PANTHER" id="PTHR13094:SF1">
    <property type="entry name" value="NADH DEHYDROGENASE [UBIQUINONE] 1 BETA SUBCOMPLEX SUBUNIT 10"/>
    <property type="match status" value="1"/>
</dbReference>
<dbReference type="PANTHER" id="PTHR13094">
    <property type="entry name" value="NADH-UBIQUINONE OXIDOREDUCTASE PDSW SUBUNIT"/>
    <property type="match status" value="1"/>
</dbReference>
<evidence type="ECO:0000256" key="5">
    <source>
        <dbReference type="ARBA" id="ARBA00022660"/>
    </source>
</evidence>
<dbReference type="OrthoDB" id="6017729at2759"/>